<dbReference type="InterPro" id="IPR008228">
    <property type="entry name" value="UCP006173"/>
</dbReference>
<dbReference type="EMBL" id="AIMB01000008">
    <property type="protein sequence ID" value="EJF89150.1"/>
    <property type="molecule type" value="Genomic_DNA"/>
</dbReference>
<dbReference type="NCBIfam" id="NF003507">
    <property type="entry name" value="PRK05170.2-5"/>
    <property type="match status" value="1"/>
</dbReference>
<reference evidence="2 3" key="1">
    <citation type="submission" date="2012-03" db="EMBL/GenBank/DDBJ databases">
        <title>The Genome Sequence of Bartonella tamiae Th239.</title>
        <authorList>
            <consortium name="The Broad Institute Genome Sequencing Platform"/>
            <consortium name="The Broad Institute Genome Sequencing Center for Infectious Disease"/>
            <person name="Feldgarden M."/>
            <person name="Kirby J."/>
            <person name="Kosoy M."/>
            <person name="Birtles R."/>
            <person name="Probert W.S."/>
            <person name="Chiaraviglio L."/>
            <person name="Young S.K."/>
            <person name="Zeng Q."/>
            <person name="Gargeya S."/>
            <person name="Fitzgerald M."/>
            <person name="Haas B."/>
            <person name="Abouelleil A."/>
            <person name="Alvarado L."/>
            <person name="Arachchi H.M."/>
            <person name="Berlin A."/>
            <person name="Chapman S.B."/>
            <person name="Gearin G."/>
            <person name="Goldberg J."/>
            <person name="Griggs A."/>
            <person name="Gujja S."/>
            <person name="Hansen M."/>
            <person name="Heiman D."/>
            <person name="Howarth C."/>
            <person name="Larimer J."/>
            <person name="Lui A."/>
            <person name="MacDonald P.J.P."/>
            <person name="McCowen C."/>
            <person name="Montmayeur A."/>
            <person name="Murphy C."/>
            <person name="Neiman D."/>
            <person name="Pearson M."/>
            <person name="Priest M."/>
            <person name="Roberts A."/>
            <person name="Saif S."/>
            <person name="Shea T."/>
            <person name="Sisk P."/>
            <person name="Stolte C."/>
            <person name="Sykes S."/>
            <person name="Wortman J."/>
            <person name="Nusbaum C."/>
            <person name="Birren B."/>
        </authorList>
    </citation>
    <scope>NUCLEOTIDE SEQUENCE [LARGE SCALE GENOMIC DNA]</scope>
    <source>
        <strain evidence="2 3">Th239</strain>
    </source>
</reference>
<dbReference type="PATRIC" id="fig|1094558.3.peg.1826"/>
<dbReference type="PIRSF" id="PIRSF006173">
    <property type="entry name" value="UCP006173"/>
    <property type="match status" value="1"/>
</dbReference>
<evidence type="ECO:0000256" key="1">
    <source>
        <dbReference type="HAMAP-Rule" id="MF_00676"/>
    </source>
</evidence>
<gene>
    <name evidence="2" type="ORF">ME5_01701</name>
</gene>
<dbReference type="HAMAP" id="MF_00676">
    <property type="entry name" value="UPF0260"/>
    <property type="match status" value="1"/>
</dbReference>
<dbReference type="Pfam" id="PF03692">
    <property type="entry name" value="CxxCxxCC"/>
    <property type="match status" value="1"/>
</dbReference>
<proteinExistence type="inferred from homology"/>
<dbReference type="Proteomes" id="UP000008952">
    <property type="component" value="Unassembled WGS sequence"/>
</dbReference>
<accession>J1JX22</accession>
<dbReference type="RefSeq" id="WP_008040278.1">
    <property type="nucleotide sequence ID" value="NZ_JH725147.1"/>
</dbReference>
<dbReference type="NCBIfam" id="NF003501">
    <property type="entry name" value="PRK05170.1-5"/>
    <property type="match status" value="1"/>
</dbReference>
<keyword evidence="3" id="KW-1185">Reference proteome</keyword>
<name>J1JX22_9HYPH</name>
<evidence type="ECO:0000313" key="3">
    <source>
        <dbReference type="Proteomes" id="UP000008952"/>
    </source>
</evidence>
<dbReference type="PANTHER" id="PTHR37421:SF1">
    <property type="entry name" value="UPF0260 PROTEIN YCGN"/>
    <property type="match status" value="1"/>
</dbReference>
<dbReference type="PANTHER" id="PTHR37421">
    <property type="entry name" value="UPF0260 PROTEIN YCGN"/>
    <property type="match status" value="1"/>
</dbReference>
<sequence>MNSTVPFWKYKTLEEMSVEEWESLCDGCGRCCMHKLEDEDTGDIYATSVACQLLDAHSCQCSNYTKRKSIVPDCILLDIKTVRTVRWLPKTCAYRLIDEGRDLEPWHPLISGRRESVHEARVSARGSVCVHENTLKTPEDYLDYIIGPIDEGR</sequence>
<comment type="similarity">
    <text evidence="1">Belongs to the UPF0260 family.</text>
</comment>
<evidence type="ECO:0000313" key="2">
    <source>
        <dbReference type="EMBL" id="EJF89150.1"/>
    </source>
</evidence>
<dbReference type="OrthoDB" id="9786855at2"/>
<protein>
    <recommendedName>
        <fullName evidence="1">UPF0260 protein ME5_01701</fullName>
    </recommendedName>
</protein>
<dbReference type="InterPro" id="IPR005358">
    <property type="entry name" value="Puta_zinc/iron-chelating_dom"/>
</dbReference>
<dbReference type="eggNOG" id="COG2983">
    <property type="taxonomic scope" value="Bacteria"/>
</dbReference>
<organism evidence="2 3">
    <name type="scientific">Bartonella tamiae Th239</name>
    <dbReference type="NCBI Taxonomy" id="1094558"/>
    <lineage>
        <taxon>Bacteria</taxon>
        <taxon>Pseudomonadati</taxon>
        <taxon>Pseudomonadota</taxon>
        <taxon>Alphaproteobacteria</taxon>
        <taxon>Hyphomicrobiales</taxon>
        <taxon>Bartonellaceae</taxon>
        <taxon>Bartonella</taxon>
    </lineage>
</organism>
<dbReference type="HOGENOM" id="CLU_109769_1_0_5"/>
<dbReference type="AlphaFoldDB" id="J1JX22"/>
<comment type="caution">
    <text evidence="2">The sequence shown here is derived from an EMBL/GenBank/DDBJ whole genome shotgun (WGS) entry which is preliminary data.</text>
</comment>